<evidence type="ECO:0000313" key="1">
    <source>
        <dbReference type="EMBL" id="RUT06600.1"/>
    </source>
</evidence>
<reference evidence="1" key="1">
    <citation type="submission" date="2018-12" db="EMBL/GenBank/DDBJ databases">
        <authorList>
            <person name="Will S."/>
            <person name="Neumann-Schaal M."/>
            <person name="Henke P."/>
        </authorList>
    </citation>
    <scope>NUCLEOTIDE SEQUENCE</scope>
    <source>
        <strain evidence="1">PCC 7102</strain>
    </source>
</reference>
<name>A0A433VKI6_9CYAN</name>
<dbReference type="RefSeq" id="WP_127081393.1">
    <property type="nucleotide sequence ID" value="NZ_RSCL01000006.1"/>
</dbReference>
<comment type="caution">
    <text evidence="1">The sequence shown here is derived from an EMBL/GenBank/DDBJ whole genome shotgun (WGS) entry which is preliminary data.</text>
</comment>
<protein>
    <submittedName>
        <fullName evidence="1">Uncharacterized protein</fullName>
    </submittedName>
</protein>
<evidence type="ECO:0000313" key="2">
    <source>
        <dbReference type="Proteomes" id="UP000271624"/>
    </source>
</evidence>
<sequence length="69" mass="7692">MARLKGQFQAMLGQTLTSLARVALAQDNKLSPLIDTLLFTCSNSRKFELLVEQDTVKFEELSALPYLAC</sequence>
<gene>
    <name evidence="1" type="ORF">DSM106972_028570</name>
</gene>
<accession>A0A433VKI6</accession>
<dbReference type="Proteomes" id="UP000271624">
    <property type="component" value="Unassembled WGS sequence"/>
</dbReference>
<dbReference type="OrthoDB" id="510127at2"/>
<organism evidence="1 2">
    <name type="scientific">Dulcicalothrix desertica PCC 7102</name>
    <dbReference type="NCBI Taxonomy" id="232991"/>
    <lineage>
        <taxon>Bacteria</taxon>
        <taxon>Bacillati</taxon>
        <taxon>Cyanobacteriota</taxon>
        <taxon>Cyanophyceae</taxon>
        <taxon>Nostocales</taxon>
        <taxon>Calotrichaceae</taxon>
        <taxon>Dulcicalothrix</taxon>
    </lineage>
</organism>
<dbReference type="EMBL" id="RSCL01000006">
    <property type="protein sequence ID" value="RUT06600.1"/>
    <property type="molecule type" value="Genomic_DNA"/>
</dbReference>
<dbReference type="AlphaFoldDB" id="A0A433VKI6"/>
<reference evidence="1" key="2">
    <citation type="journal article" date="2019" name="Genome Biol. Evol.">
        <title>Day and night: Metabolic profiles and evolutionary relationships of six axenic non-marine cyanobacteria.</title>
        <authorList>
            <person name="Will S.E."/>
            <person name="Henke P."/>
            <person name="Boedeker C."/>
            <person name="Huang S."/>
            <person name="Brinkmann H."/>
            <person name="Rohde M."/>
            <person name="Jarek M."/>
            <person name="Friedl T."/>
            <person name="Seufert S."/>
            <person name="Schumacher M."/>
            <person name="Overmann J."/>
            <person name="Neumann-Schaal M."/>
            <person name="Petersen J."/>
        </authorList>
    </citation>
    <scope>NUCLEOTIDE SEQUENCE [LARGE SCALE GENOMIC DNA]</scope>
    <source>
        <strain evidence="1">PCC 7102</strain>
    </source>
</reference>
<keyword evidence="2" id="KW-1185">Reference proteome</keyword>
<proteinExistence type="predicted"/>